<keyword evidence="2" id="KW-1185">Reference proteome</keyword>
<evidence type="ECO:0000313" key="1">
    <source>
        <dbReference type="EMBL" id="OLP96974.1"/>
    </source>
</evidence>
<dbReference type="AlphaFoldDB" id="A0A1Q9DP82"/>
<name>A0A1Q9DP82_SYMMI</name>
<dbReference type="Proteomes" id="UP000186817">
    <property type="component" value="Unassembled WGS sequence"/>
</dbReference>
<accession>A0A1Q9DP82</accession>
<evidence type="ECO:0000313" key="2">
    <source>
        <dbReference type="Proteomes" id="UP000186817"/>
    </source>
</evidence>
<comment type="caution">
    <text evidence="1">The sequence shown here is derived from an EMBL/GenBank/DDBJ whole genome shotgun (WGS) entry which is preliminary data.</text>
</comment>
<reference evidence="1 2" key="1">
    <citation type="submission" date="2016-02" db="EMBL/GenBank/DDBJ databases">
        <title>Genome analysis of coral dinoflagellate symbionts highlights evolutionary adaptations to a symbiotic lifestyle.</title>
        <authorList>
            <person name="Aranda M."/>
            <person name="Li Y."/>
            <person name="Liew Y.J."/>
            <person name="Baumgarten S."/>
            <person name="Simakov O."/>
            <person name="Wilson M."/>
            <person name="Piel J."/>
            <person name="Ashoor H."/>
            <person name="Bougouffa S."/>
            <person name="Bajic V.B."/>
            <person name="Ryu T."/>
            <person name="Ravasi T."/>
            <person name="Bayer T."/>
            <person name="Micklem G."/>
            <person name="Kim H."/>
            <person name="Bhak J."/>
            <person name="Lajeunesse T.C."/>
            <person name="Voolstra C.R."/>
        </authorList>
    </citation>
    <scope>NUCLEOTIDE SEQUENCE [LARGE SCALE GENOMIC DNA]</scope>
    <source>
        <strain evidence="1 2">CCMP2467</strain>
    </source>
</reference>
<organism evidence="1 2">
    <name type="scientific">Symbiodinium microadriaticum</name>
    <name type="common">Dinoflagellate</name>
    <name type="synonym">Zooxanthella microadriatica</name>
    <dbReference type="NCBI Taxonomy" id="2951"/>
    <lineage>
        <taxon>Eukaryota</taxon>
        <taxon>Sar</taxon>
        <taxon>Alveolata</taxon>
        <taxon>Dinophyceae</taxon>
        <taxon>Suessiales</taxon>
        <taxon>Symbiodiniaceae</taxon>
        <taxon>Symbiodinium</taxon>
    </lineage>
</organism>
<proteinExistence type="predicted"/>
<dbReference type="EMBL" id="LSRX01000449">
    <property type="protein sequence ID" value="OLP96974.1"/>
    <property type="molecule type" value="Genomic_DNA"/>
</dbReference>
<protein>
    <submittedName>
        <fullName evidence="1">Uncharacterized protein</fullName>
    </submittedName>
</protein>
<sequence>MWQVQLVQSSAILPPALDLQRCGAQGRDREIMMEAVACKPPLRQDGDMLMYASGTLRSLAVRYLLPKRCLEYTHPRY</sequence>
<gene>
    <name evidence="1" type="ORF">AK812_SmicGene20720</name>
</gene>